<feature type="region of interest" description="Disordered" evidence="1">
    <location>
        <begin position="63"/>
        <end position="85"/>
    </location>
</feature>
<reference evidence="2" key="2">
    <citation type="submission" date="2025-08" db="UniProtKB">
        <authorList>
            <consortium name="Ensembl"/>
        </authorList>
    </citation>
    <scope>IDENTIFICATION</scope>
</reference>
<name>A0A4X1SPZ8_PIG</name>
<dbReference type="AlphaFoldDB" id="A0A4X1SPZ8"/>
<protein>
    <submittedName>
        <fullName evidence="2">Uncharacterized protein</fullName>
    </submittedName>
</protein>
<reference evidence="2 3" key="1">
    <citation type="submission" date="2017-08" db="EMBL/GenBank/DDBJ databases">
        <title>USMARCv1.0.</title>
        <authorList>
            <person name="Hannum G.I."/>
            <person name="Koren S."/>
            <person name="Schroeder S.G."/>
            <person name="Chin S.C."/>
            <person name="Nonneman D.J."/>
            <person name="Becker S.A."/>
            <person name="Rosen B.D."/>
            <person name="Bickhart D.M."/>
            <person name="Putnam N.H."/>
            <person name="Green R.E."/>
            <person name="Tuggle C.K."/>
            <person name="Liu H."/>
            <person name="Rohrer G.A."/>
            <person name="Warr A."/>
            <person name="Hall R."/>
            <person name="Kim K."/>
            <person name="Hume D.A."/>
            <person name="Talbot R."/>
            <person name="Chow W."/>
            <person name="Howe K."/>
            <person name="Schwartz A.S."/>
            <person name="Watson M."/>
            <person name="Archibald A.L."/>
            <person name="Phillippy A.M."/>
            <person name="Smith T.P.L."/>
        </authorList>
    </citation>
    <scope>NUCLEOTIDE SEQUENCE [LARGE SCALE GENOMIC DNA]</scope>
</reference>
<proteinExistence type="predicted"/>
<evidence type="ECO:0000256" key="1">
    <source>
        <dbReference type="SAM" id="MobiDB-lite"/>
    </source>
</evidence>
<dbReference type="Ensembl" id="ENSSSCT00070005126.1">
    <property type="protein sequence ID" value="ENSSSCP00070004171.1"/>
    <property type="gene ID" value="ENSSSCG00070002749.1"/>
</dbReference>
<organism evidence="2 3">
    <name type="scientific">Sus scrofa</name>
    <name type="common">Pig</name>
    <dbReference type="NCBI Taxonomy" id="9823"/>
    <lineage>
        <taxon>Eukaryota</taxon>
        <taxon>Metazoa</taxon>
        <taxon>Chordata</taxon>
        <taxon>Craniata</taxon>
        <taxon>Vertebrata</taxon>
        <taxon>Euteleostomi</taxon>
        <taxon>Mammalia</taxon>
        <taxon>Eutheria</taxon>
        <taxon>Laurasiatheria</taxon>
        <taxon>Artiodactyla</taxon>
        <taxon>Suina</taxon>
        <taxon>Suidae</taxon>
        <taxon>Sus</taxon>
    </lineage>
</organism>
<evidence type="ECO:0000313" key="2">
    <source>
        <dbReference type="Ensembl" id="ENSSSCP00070004171.1"/>
    </source>
</evidence>
<dbReference type="Proteomes" id="UP000314985">
    <property type="component" value="Chromosome 8"/>
</dbReference>
<evidence type="ECO:0000313" key="3">
    <source>
        <dbReference type="Proteomes" id="UP000314985"/>
    </source>
</evidence>
<sequence length="94" mass="10418">MFMLTWKSVSFGSSSSSAGRLGRLPLGLLPLENISTVQDQDSLSLKNRTIAYFQGAAMSWPLGSRGDSGEHQQSGSPLRPEHRFQDRAQFELYV</sequence>
<accession>A0A4X1SPZ8</accession>